<evidence type="ECO:0000256" key="2">
    <source>
        <dbReference type="ARBA" id="ARBA00004651"/>
    </source>
</evidence>
<keyword evidence="9" id="KW-0067">ATP-binding</keyword>
<dbReference type="SUPFAM" id="SSF55874">
    <property type="entry name" value="ATPase domain of HSP90 chaperone/DNA topoisomerase II/histidine kinase"/>
    <property type="match status" value="1"/>
</dbReference>
<comment type="catalytic activity">
    <reaction evidence="1">
        <text>ATP + protein L-histidine = ADP + protein N-phospho-L-histidine.</text>
        <dbReference type="EC" id="2.7.13.3"/>
    </reaction>
</comment>
<keyword evidence="4" id="KW-1003">Cell membrane</keyword>
<dbReference type="Proteomes" id="UP000826300">
    <property type="component" value="Chromosome"/>
</dbReference>
<organism evidence="12 13">
    <name type="scientific">Neotabrizicola shimadae</name>
    <dbReference type="NCBI Taxonomy" id="2807096"/>
    <lineage>
        <taxon>Bacteria</taxon>
        <taxon>Pseudomonadati</taxon>
        <taxon>Pseudomonadota</taxon>
        <taxon>Alphaproteobacteria</taxon>
        <taxon>Rhodobacterales</taxon>
        <taxon>Paracoccaceae</taxon>
        <taxon>Neotabrizicola</taxon>
    </lineage>
</organism>
<name>A0A8G0ZVB3_9RHOB</name>
<dbReference type="PANTHER" id="PTHR44936:SF10">
    <property type="entry name" value="SENSOR PROTEIN RSTB"/>
    <property type="match status" value="1"/>
</dbReference>
<dbReference type="InterPro" id="IPR003661">
    <property type="entry name" value="HisK_dim/P_dom"/>
</dbReference>
<dbReference type="InterPro" id="IPR036890">
    <property type="entry name" value="HATPase_C_sf"/>
</dbReference>
<dbReference type="InterPro" id="IPR036097">
    <property type="entry name" value="HisK_dim/P_sf"/>
</dbReference>
<dbReference type="InterPro" id="IPR005467">
    <property type="entry name" value="His_kinase_dom"/>
</dbReference>
<keyword evidence="10" id="KW-0812">Transmembrane</keyword>
<sequence>MAGCSPRALHGEKDRFMPESQTQSIRRRAEVLNLQLLVWLRWFAVAGMLTAVFFAHVLLKITLPLWEIGVLLAFLVALNLVAAWRLRRPRGGLARAVLADLLVDVGALTILLYLTGGAQNPFTGMFILQAIVAAFLLPPLQAGIIFVATVAAQLWLLGHGLPIDIPMSHSHAGPTMSDIHLQGMFLSFFFSAALAVLFILGIRDNLRQRDARLDRIARQIEEEKVVMRLGLLAGTAAHDISTPLTNLAVILDDWLDLGLPDEAEQRRQIALMQEAVSTCRESLTQMLAMGGRGRIEAAHAADPMALVREVGGAWQARYPEIGITYRNQRTGSGMILADLLLTRSLANLLDNAREAGARTITLIAEDDGAGIVLRIRDDGSGFPDTVLQGIVPPVPDRAAPDGSHGLGLFLVRSALRRMGGALRLSNRPEGGAEVSVLLPRVIHAGS</sequence>
<evidence type="ECO:0000259" key="11">
    <source>
        <dbReference type="PROSITE" id="PS50109"/>
    </source>
</evidence>
<keyword evidence="5" id="KW-0597">Phosphoprotein</keyword>
<evidence type="ECO:0000256" key="3">
    <source>
        <dbReference type="ARBA" id="ARBA00012438"/>
    </source>
</evidence>
<dbReference type="KEGG" id="nsm:JO391_17850"/>
<dbReference type="PROSITE" id="PS50109">
    <property type="entry name" value="HIS_KIN"/>
    <property type="match status" value="1"/>
</dbReference>
<dbReference type="PRINTS" id="PR00344">
    <property type="entry name" value="BCTRLSENSOR"/>
</dbReference>
<evidence type="ECO:0000256" key="1">
    <source>
        <dbReference type="ARBA" id="ARBA00000085"/>
    </source>
</evidence>
<evidence type="ECO:0000256" key="10">
    <source>
        <dbReference type="SAM" id="Phobius"/>
    </source>
</evidence>
<keyword evidence="10" id="KW-1133">Transmembrane helix</keyword>
<feature type="domain" description="Histidine kinase" evidence="11">
    <location>
        <begin position="235"/>
        <end position="442"/>
    </location>
</feature>
<evidence type="ECO:0000256" key="9">
    <source>
        <dbReference type="ARBA" id="ARBA00022840"/>
    </source>
</evidence>
<evidence type="ECO:0000256" key="7">
    <source>
        <dbReference type="ARBA" id="ARBA00022741"/>
    </source>
</evidence>
<evidence type="ECO:0000256" key="5">
    <source>
        <dbReference type="ARBA" id="ARBA00022553"/>
    </source>
</evidence>
<evidence type="ECO:0000256" key="6">
    <source>
        <dbReference type="ARBA" id="ARBA00022679"/>
    </source>
</evidence>
<dbReference type="GO" id="GO:0000155">
    <property type="term" value="F:phosphorelay sensor kinase activity"/>
    <property type="evidence" value="ECO:0007669"/>
    <property type="project" value="InterPro"/>
</dbReference>
<dbReference type="InterPro" id="IPR003594">
    <property type="entry name" value="HATPase_dom"/>
</dbReference>
<evidence type="ECO:0000313" key="12">
    <source>
        <dbReference type="EMBL" id="QYZ69561.1"/>
    </source>
</evidence>
<dbReference type="InterPro" id="IPR050980">
    <property type="entry name" value="2C_sensor_his_kinase"/>
</dbReference>
<reference evidence="12" key="1">
    <citation type="submission" date="2021-02" db="EMBL/GenBank/DDBJ databases">
        <title>Rhodobacter shimadae sp. nov., an aerobic anoxygenic phototrophic bacterium isolated from a hot spring.</title>
        <authorList>
            <person name="Muramatsu S."/>
            <person name="Haruta S."/>
            <person name="Hirose S."/>
            <person name="Hanada S."/>
        </authorList>
    </citation>
    <scope>NUCLEOTIDE SEQUENCE</scope>
    <source>
        <strain evidence="12">N10</strain>
    </source>
</reference>
<dbReference type="EC" id="2.7.13.3" evidence="3"/>
<dbReference type="SMART" id="SM00387">
    <property type="entry name" value="HATPase_c"/>
    <property type="match status" value="1"/>
</dbReference>
<keyword evidence="13" id="KW-1185">Reference proteome</keyword>
<keyword evidence="8" id="KW-0418">Kinase</keyword>
<dbReference type="PANTHER" id="PTHR44936">
    <property type="entry name" value="SENSOR PROTEIN CREC"/>
    <property type="match status" value="1"/>
</dbReference>
<dbReference type="AlphaFoldDB" id="A0A8G0ZVB3"/>
<keyword evidence="7" id="KW-0547">Nucleotide-binding</keyword>
<keyword evidence="10" id="KW-0472">Membrane</keyword>
<dbReference type="CDD" id="cd00082">
    <property type="entry name" value="HisKA"/>
    <property type="match status" value="1"/>
</dbReference>
<proteinExistence type="predicted"/>
<accession>A0A8G0ZVB3</accession>
<gene>
    <name evidence="12" type="ORF">JO391_17850</name>
</gene>
<feature type="transmembrane region" description="Helical" evidence="10">
    <location>
        <begin position="183"/>
        <end position="202"/>
    </location>
</feature>
<feature type="transmembrane region" description="Helical" evidence="10">
    <location>
        <begin position="65"/>
        <end position="84"/>
    </location>
</feature>
<dbReference type="RefSeq" id="WP_220661779.1">
    <property type="nucleotide sequence ID" value="NZ_CP069370.1"/>
</dbReference>
<dbReference type="Pfam" id="PF02518">
    <property type="entry name" value="HATPase_c"/>
    <property type="match status" value="1"/>
</dbReference>
<feature type="transmembrane region" description="Helical" evidence="10">
    <location>
        <begin position="96"/>
        <end position="114"/>
    </location>
</feature>
<keyword evidence="6" id="KW-0808">Transferase</keyword>
<dbReference type="GO" id="GO:0005886">
    <property type="term" value="C:plasma membrane"/>
    <property type="evidence" value="ECO:0007669"/>
    <property type="project" value="UniProtKB-SubCell"/>
</dbReference>
<evidence type="ECO:0000256" key="4">
    <source>
        <dbReference type="ARBA" id="ARBA00022475"/>
    </source>
</evidence>
<dbReference type="EMBL" id="CP069370">
    <property type="protein sequence ID" value="QYZ69561.1"/>
    <property type="molecule type" value="Genomic_DNA"/>
</dbReference>
<evidence type="ECO:0000313" key="13">
    <source>
        <dbReference type="Proteomes" id="UP000826300"/>
    </source>
</evidence>
<feature type="transmembrane region" description="Helical" evidence="10">
    <location>
        <begin position="36"/>
        <end position="59"/>
    </location>
</feature>
<dbReference type="GO" id="GO:0005524">
    <property type="term" value="F:ATP binding"/>
    <property type="evidence" value="ECO:0007669"/>
    <property type="project" value="UniProtKB-KW"/>
</dbReference>
<comment type="subcellular location">
    <subcellularLocation>
        <location evidence="2">Cell membrane</location>
        <topology evidence="2">Multi-pass membrane protein</topology>
    </subcellularLocation>
</comment>
<dbReference type="Gene3D" id="3.30.565.10">
    <property type="entry name" value="Histidine kinase-like ATPase, C-terminal domain"/>
    <property type="match status" value="1"/>
</dbReference>
<protein>
    <recommendedName>
        <fullName evidence="3">histidine kinase</fullName>
        <ecNumber evidence="3">2.7.13.3</ecNumber>
    </recommendedName>
</protein>
<feature type="transmembrane region" description="Helical" evidence="10">
    <location>
        <begin position="120"/>
        <end position="137"/>
    </location>
</feature>
<evidence type="ECO:0000256" key="8">
    <source>
        <dbReference type="ARBA" id="ARBA00022777"/>
    </source>
</evidence>
<dbReference type="InterPro" id="IPR004358">
    <property type="entry name" value="Sig_transdc_His_kin-like_C"/>
</dbReference>
<dbReference type="SUPFAM" id="SSF47384">
    <property type="entry name" value="Homodimeric domain of signal transducing histidine kinase"/>
    <property type="match status" value="1"/>
</dbReference>